<evidence type="ECO:0000313" key="3">
    <source>
        <dbReference type="Proteomes" id="UP001165082"/>
    </source>
</evidence>
<dbReference type="EMBL" id="BRXZ01001828">
    <property type="protein sequence ID" value="GMH47130.1"/>
    <property type="molecule type" value="Genomic_DNA"/>
</dbReference>
<keyword evidence="3" id="KW-1185">Reference proteome</keyword>
<reference evidence="2" key="1">
    <citation type="submission" date="2022-07" db="EMBL/GenBank/DDBJ databases">
        <title>Genome analysis of Parmales, a sister group of diatoms, reveals the evolutionary specialization of diatoms from phago-mixotrophs to photoautotrophs.</title>
        <authorList>
            <person name="Ban H."/>
            <person name="Sato S."/>
            <person name="Yoshikawa S."/>
            <person name="Kazumasa Y."/>
            <person name="Nakamura Y."/>
            <person name="Ichinomiya M."/>
            <person name="Saitoh K."/>
            <person name="Sato N."/>
            <person name="Blanc-Mathieu R."/>
            <person name="Endo H."/>
            <person name="Kuwata A."/>
            <person name="Ogata H."/>
        </authorList>
    </citation>
    <scope>NUCLEOTIDE SEQUENCE</scope>
</reference>
<feature type="compositionally biased region" description="Low complexity" evidence="1">
    <location>
        <begin position="115"/>
        <end position="128"/>
    </location>
</feature>
<proteinExistence type="predicted"/>
<dbReference type="OrthoDB" id="118763at2759"/>
<comment type="caution">
    <text evidence="2">The sequence shown here is derived from an EMBL/GenBank/DDBJ whole genome shotgun (WGS) entry which is preliminary data.</text>
</comment>
<accession>A0A9W6ZAY9</accession>
<protein>
    <submittedName>
        <fullName evidence="2">Uncharacterized protein</fullName>
    </submittedName>
</protein>
<sequence>MGDSGVRPCSTAGLKIYVIPSSLEYPCPLPHECHLSEIPKGTHVEIKNSTFESTTLIVSLGTSTTIKDTNFTSTLIVTTTTTTILNNYNISNSLLVDSTVTCNNTIGAASPPPSTSLSISLGSETSGSRNITIPRHSLTDIPSVYSAALRCNTTGASVPVSPSSPSPFAPYSTPSDPTYDVACISGTITHNTSPITSCTLHPNSTITNSVASLVSLCPSSTVSHSVVRSSYIMPHTTISDAALCVSSVIGPDSHLAAGETHCSLMGPCTAAHHQSLAISHMSPGGRTNMAAGTTVGAGCVVDAPFSLVTTKGESGKTEVRPGWVLYKSQYTVARAVGKFRTRARAEDHGWYSRGEVFRTGVLEGIRRQIEGGVGGGCRGVEVKGSDRGLDAYREVLKMKALEGALDRIEGGGTLDKEDLEGAENPLGTGGAKFAWEEPEDPWEYYRYLLGTLYGGGGELDLGMMMDTLVGLHLKFVKGVESSKKRDDERGRHITGYGEVHPKAETDKVVREWWGIHERLKERVKEVLKGKVAKL</sequence>
<feature type="region of interest" description="Disordered" evidence="1">
    <location>
        <begin position="107"/>
        <end position="133"/>
    </location>
</feature>
<dbReference type="Proteomes" id="UP001165082">
    <property type="component" value="Unassembled WGS sequence"/>
</dbReference>
<organism evidence="2 3">
    <name type="scientific">Triparma retinervis</name>
    <dbReference type="NCBI Taxonomy" id="2557542"/>
    <lineage>
        <taxon>Eukaryota</taxon>
        <taxon>Sar</taxon>
        <taxon>Stramenopiles</taxon>
        <taxon>Ochrophyta</taxon>
        <taxon>Bolidophyceae</taxon>
        <taxon>Parmales</taxon>
        <taxon>Triparmaceae</taxon>
        <taxon>Triparma</taxon>
    </lineage>
</organism>
<name>A0A9W6ZAY9_9STRA</name>
<evidence type="ECO:0000313" key="2">
    <source>
        <dbReference type="EMBL" id="GMH47130.1"/>
    </source>
</evidence>
<dbReference type="AlphaFoldDB" id="A0A9W6ZAY9"/>
<gene>
    <name evidence="2" type="ORF">TrRE_jg5963</name>
</gene>
<evidence type="ECO:0000256" key="1">
    <source>
        <dbReference type="SAM" id="MobiDB-lite"/>
    </source>
</evidence>